<reference evidence="3" key="1">
    <citation type="journal article" date="2023" name="Comput. Struct. Biotechnol. J.">
        <title>Discovery of a novel marine Bacteroidetes with a rich repertoire of carbohydrate-active enzymes.</title>
        <authorList>
            <person name="Chen B."/>
            <person name="Liu G."/>
            <person name="Chen Q."/>
            <person name="Wang H."/>
            <person name="Liu L."/>
            <person name="Tang K."/>
        </authorList>
    </citation>
    <scope>NUCLEOTIDE SEQUENCE</scope>
    <source>
        <strain evidence="3">TK19036</strain>
    </source>
</reference>
<feature type="transmembrane region" description="Helical" evidence="1">
    <location>
        <begin position="63"/>
        <end position="84"/>
    </location>
</feature>
<proteinExistence type="predicted"/>
<organism evidence="3">
    <name type="scientific">Roseihalotalea indica</name>
    <dbReference type="NCBI Taxonomy" id="2867963"/>
    <lineage>
        <taxon>Bacteria</taxon>
        <taxon>Pseudomonadati</taxon>
        <taxon>Bacteroidota</taxon>
        <taxon>Cytophagia</taxon>
        <taxon>Cytophagales</taxon>
        <taxon>Catalimonadaceae</taxon>
        <taxon>Roseihalotalea</taxon>
    </lineage>
</organism>
<feature type="transmembrane region" description="Helical" evidence="1">
    <location>
        <begin position="104"/>
        <end position="125"/>
    </location>
</feature>
<sequence>MNMNVTLDQSKDESIRKIARFGMFSKGAVYIILGVLTAMAAFGSGGQTAGKSDSLKFVYQQPFGKVLLAILALGLVSYTVWRFIQAIRDPENKGSDKEGIATRIGYVASGILYGIFAFEAIRMLFANGGSGSGGGGNQQEDLVSMLLGQPFGQILVGIVAVVFFGKAAYQIQRAVTGKYARKIQDSELDYRVKDTLRKAGFVGYIARGIVIAIIGYLFLRAAIEANPNQAGGTEQAFQFIQASSTWGTILLGVIAIGLACYGVFMLVKARYRVLPSSI</sequence>
<feature type="transmembrane region" description="Helical" evidence="1">
    <location>
        <begin position="145"/>
        <end position="164"/>
    </location>
</feature>
<dbReference type="InterPro" id="IPR009597">
    <property type="entry name" value="DUF1206"/>
</dbReference>
<dbReference type="EMBL" id="CP120682">
    <property type="protein sequence ID" value="WKN37743.1"/>
    <property type="molecule type" value="Genomic_DNA"/>
</dbReference>
<gene>
    <name evidence="3" type="ORF">K4G66_03350</name>
</gene>
<keyword evidence="1" id="KW-0812">Transmembrane</keyword>
<feature type="domain" description="DUF1206" evidence="2">
    <location>
        <begin position="104"/>
        <end position="177"/>
    </location>
</feature>
<feature type="transmembrane region" description="Helical" evidence="1">
    <location>
        <begin position="201"/>
        <end position="223"/>
    </location>
</feature>
<feature type="transmembrane region" description="Helical" evidence="1">
    <location>
        <begin position="243"/>
        <end position="267"/>
    </location>
</feature>
<reference evidence="3" key="2">
    <citation type="journal article" date="2024" name="Antonie Van Leeuwenhoek">
        <title>Roseihalotalea indica gen. nov., sp. nov., a halophilic Bacteroidetes from mesopelagic Southwest Indian Ocean with higher carbohydrate metabolic potential.</title>
        <authorList>
            <person name="Chen B."/>
            <person name="Zhang M."/>
            <person name="Lin D."/>
            <person name="Ye J."/>
            <person name="Tang K."/>
        </authorList>
    </citation>
    <scope>NUCLEOTIDE SEQUENCE</scope>
    <source>
        <strain evidence="3">TK19036</strain>
    </source>
</reference>
<evidence type="ECO:0000259" key="2">
    <source>
        <dbReference type="Pfam" id="PF06724"/>
    </source>
</evidence>
<evidence type="ECO:0000313" key="3">
    <source>
        <dbReference type="EMBL" id="WKN37743.1"/>
    </source>
</evidence>
<keyword evidence="1" id="KW-1133">Transmembrane helix</keyword>
<accession>A0AA49GQN0</accession>
<feature type="domain" description="DUF1206" evidence="2">
    <location>
        <begin position="202"/>
        <end position="272"/>
    </location>
</feature>
<feature type="transmembrane region" description="Helical" evidence="1">
    <location>
        <begin position="21"/>
        <end position="43"/>
    </location>
</feature>
<feature type="domain" description="DUF1206" evidence="2">
    <location>
        <begin position="21"/>
        <end position="88"/>
    </location>
</feature>
<dbReference type="AlphaFoldDB" id="A0AA49GQN0"/>
<protein>
    <submittedName>
        <fullName evidence="3">DUF1206 domain-containing protein</fullName>
    </submittedName>
</protein>
<keyword evidence="1" id="KW-0472">Membrane</keyword>
<name>A0AA49GQN0_9BACT</name>
<dbReference type="Pfam" id="PF06724">
    <property type="entry name" value="DUF1206"/>
    <property type="match status" value="3"/>
</dbReference>
<evidence type="ECO:0000256" key="1">
    <source>
        <dbReference type="SAM" id="Phobius"/>
    </source>
</evidence>